<dbReference type="InParanoid" id="A0A5R8QBF4"/>
<keyword evidence="4" id="KW-0012">Acyltransferase</keyword>
<dbReference type="Proteomes" id="UP000306912">
    <property type="component" value="Unassembled WGS sequence"/>
</dbReference>
<dbReference type="NCBIfam" id="TIGR01575">
    <property type="entry name" value="rimI"/>
    <property type="match status" value="1"/>
</dbReference>
<keyword evidence="8" id="KW-1185">Reference proteome</keyword>
<dbReference type="Gene3D" id="3.40.630.30">
    <property type="match status" value="1"/>
</dbReference>
<gene>
    <name evidence="7" type="primary">rimI</name>
    <name evidence="7" type="ORF">FEZ08_07190</name>
</gene>
<comment type="subcellular location">
    <subcellularLocation>
        <location evidence="5">Cytoplasm</location>
    </subcellularLocation>
</comment>
<dbReference type="AlphaFoldDB" id="A0A5R8QBF4"/>
<dbReference type="PROSITE" id="PS51186">
    <property type="entry name" value="GNAT"/>
    <property type="match status" value="1"/>
</dbReference>
<name>A0A5R8QBF4_9FIRM</name>
<comment type="similarity">
    <text evidence="1 5">Belongs to the acetyltransferase family. RimI subfamily.</text>
</comment>
<evidence type="ECO:0000256" key="1">
    <source>
        <dbReference type="ARBA" id="ARBA00005395"/>
    </source>
</evidence>
<evidence type="ECO:0000256" key="3">
    <source>
        <dbReference type="ARBA" id="ARBA00022679"/>
    </source>
</evidence>
<keyword evidence="2 5" id="KW-0963">Cytoplasm</keyword>
<evidence type="ECO:0000259" key="6">
    <source>
        <dbReference type="PROSITE" id="PS51186"/>
    </source>
</evidence>
<protein>
    <recommendedName>
        <fullName evidence="5">[Ribosomal protein bS18]-alanine N-acetyltransferase</fullName>
        <ecNumber evidence="5">2.3.1.266</ecNumber>
    </recommendedName>
</protein>
<dbReference type="CDD" id="cd04301">
    <property type="entry name" value="NAT_SF"/>
    <property type="match status" value="1"/>
</dbReference>
<accession>A0A5R8QBF4</accession>
<dbReference type="InterPro" id="IPR016181">
    <property type="entry name" value="Acyl_CoA_acyltransferase"/>
</dbReference>
<organism evidence="7 8">
    <name type="scientific">Culicoidibacter larvae</name>
    <dbReference type="NCBI Taxonomy" id="2579976"/>
    <lineage>
        <taxon>Bacteria</taxon>
        <taxon>Bacillati</taxon>
        <taxon>Bacillota</taxon>
        <taxon>Culicoidibacteria</taxon>
        <taxon>Culicoidibacterales</taxon>
        <taxon>Culicoidibacteraceae</taxon>
        <taxon>Culicoidibacter</taxon>
    </lineage>
</organism>
<dbReference type="PANTHER" id="PTHR43420:SF44">
    <property type="entry name" value="ACETYLTRANSFERASE YPEA"/>
    <property type="match status" value="1"/>
</dbReference>
<comment type="function">
    <text evidence="5">Acetylates the N-terminal alanine of ribosomal protein bS18.</text>
</comment>
<comment type="caution">
    <text evidence="7">The sequence shown here is derived from an EMBL/GenBank/DDBJ whole genome shotgun (WGS) entry which is preliminary data.</text>
</comment>
<evidence type="ECO:0000256" key="5">
    <source>
        <dbReference type="RuleBase" id="RU363094"/>
    </source>
</evidence>
<dbReference type="FunCoup" id="A0A5R8QBF4">
    <property type="interactions" value="322"/>
</dbReference>
<dbReference type="RefSeq" id="WP_138191048.1">
    <property type="nucleotide sequence ID" value="NZ_VBWP01000005.1"/>
</dbReference>
<dbReference type="InterPro" id="IPR006464">
    <property type="entry name" value="AcTrfase_RimI/Ard1"/>
</dbReference>
<dbReference type="GO" id="GO:0008999">
    <property type="term" value="F:protein-N-terminal-alanine acetyltransferase activity"/>
    <property type="evidence" value="ECO:0007669"/>
    <property type="project" value="UniProtKB-EC"/>
</dbReference>
<dbReference type="EMBL" id="VBWP01000005">
    <property type="protein sequence ID" value="TLG73909.1"/>
    <property type="molecule type" value="Genomic_DNA"/>
</dbReference>
<sequence length="151" mass="17070">MNMEIRALTIDDLGEIAQIGEIETSQFHQSREQSKQSLLEAIANPNMNVLILEGEDCLGYIWYQFAGDYSEIISIYIDPQVRKQGLASRLIADYLQLMKNSGIVTVSLEVRASNIAAQKVYLKNGFEAVGSRKNYYQNPPEDGIIFNYEIV</sequence>
<evidence type="ECO:0000313" key="7">
    <source>
        <dbReference type="EMBL" id="TLG73909.1"/>
    </source>
</evidence>
<dbReference type="PANTHER" id="PTHR43420">
    <property type="entry name" value="ACETYLTRANSFERASE"/>
    <property type="match status" value="1"/>
</dbReference>
<comment type="catalytic activity">
    <reaction evidence="5">
        <text>N-terminal L-alanyl-[ribosomal protein bS18] + acetyl-CoA = N-terminal N(alpha)-acetyl-L-alanyl-[ribosomal protein bS18] + CoA + H(+)</text>
        <dbReference type="Rhea" id="RHEA:43756"/>
        <dbReference type="Rhea" id="RHEA-COMP:10676"/>
        <dbReference type="Rhea" id="RHEA-COMP:10677"/>
        <dbReference type="ChEBI" id="CHEBI:15378"/>
        <dbReference type="ChEBI" id="CHEBI:57287"/>
        <dbReference type="ChEBI" id="CHEBI:57288"/>
        <dbReference type="ChEBI" id="CHEBI:64718"/>
        <dbReference type="ChEBI" id="CHEBI:83683"/>
        <dbReference type="EC" id="2.3.1.266"/>
    </reaction>
</comment>
<reference evidence="7 8" key="1">
    <citation type="submission" date="2019-05" db="EMBL/GenBank/DDBJ databases">
        <title>Culicoidintestinum kansasii gen. nov., sp. nov. from the gastrointestinal tract of the biting midge, Culicoides sonorensis.</title>
        <authorList>
            <person name="Neupane S."/>
            <person name="Ghosh A."/>
            <person name="Gunther S."/>
            <person name="Martin K."/>
            <person name="Zurek L."/>
        </authorList>
    </citation>
    <scope>NUCLEOTIDE SEQUENCE [LARGE SCALE GENOMIC DNA]</scope>
    <source>
        <strain evidence="7 8">CS-1</strain>
    </source>
</reference>
<evidence type="ECO:0000313" key="8">
    <source>
        <dbReference type="Proteomes" id="UP000306912"/>
    </source>
</evidence>
<evidence type="ECO:0000256" key="2">
    <source>
        <dbReference type="ARBA" id="ARBA00022490"/>
    </source>
</evidence>
<dbReference type="EC" id="2.3.1.266" evidence="5"/>
<evidence type="ECO:0000256" key="4">
    <source>
        <dbReference type="ARBA" id="ARBA00023315"/>
    </source>
</evidence>
<keyword evidence="3 7" id="KW-0808">Transferase</keyword>
<proteinExistence type="inferred from homology"/>
<dbReference type="InterPro" id="IPR000182">
    <property type="entry name" value="GNAT_dom"/>
</dbReference>
<dbReference type="GO" id="GO:0005737">
    <property type="term" value="C:cytoplasm"/>
    <property type="evidence" value="ECO:0007669"/>
    <property type="project" value="UniProtKB-SubCell"/>
</dbReference>
<dbReference type="OrthoDB" id="9794566at2"/>
<dbReference type="Pfam" id="PF00583">
    <property type="entry name" value="Acetyltransf_1"/>
    <property type="match status" value="1"/>
</dbReference>
<dbReference type="SUPFAM" id="SSF55729">
    <property type="entry name" value="Acyl-CoA N-acyltransferases (Nat)"/>
    <property type="match status" value="1"/>
</dbReference>
<dbReference type="InterPro" id="IPR050680">
    <property type="entry name" value="YpeA/RimI_acetyltransf"/>
</dbReference>
<feature type="domain" description="N-acetyltransferase" evidence="6">
    <location>
        <begin position="3"/>
        <end position="151"/>
    </location>
</feature>